<organism evidence="1">
    <name type="scientific">marine sediment metagenome</name>
    <dbReference type="NCBI Taxonomy" id="412755"/>
    <lineage>
        <taxon>unclassified sequences</taxon>
        <taxon>metagenomes</taxon>
        <taxon>ecological metagenomes</taxon>
    </lineage>
</organism>
<name>A0A0F9MDS6_9ZZZZ</name>
<gene>
    <name evidence="1" type="ORF">LCGC14_1086710</name>
</gene>
<accession>A0A0F9MDS6</accession>
<sequence length="54" mass="6489">MDKVTDAYMDKVLLLYKCYLNGDSMRLASRRVGMTYYSTRVMFNVWKREKIVID</sequence>
<dbReference type="AlphaFoldDB" id="A0A0F9MDS6"/>
<dbReference type="EMBL" id="LAZR01004797">
    <property type="protein sequence ID" value="KKN05505.1"/>
    <property type="molecule type" value="Genomic_DNA"/>
</dbReference>
<protein>
    <submittedName>
        <fullName evidence="1">Uncharacterized protein</fullName>
    </submittedName>
</protein>
<proteinExistence type="predicted"/>
<reference evidence="1" key="1">
    <citation type="journal article" date="2015" name="Nature">
        <title>Complex archaea that bridge the gap between prokaryotes and eukaryotes.</title>
        <authorList>
            <person name="Spang A."/>
            <person name="Saw J.H."/>
            <person name="Jorgensen S.L."/>
            <person name="Zaremba-Niedzwiedzka K."/>
            <person name="Martijn J."/>
            <person name="Lind A.E."/>
            <person name="van Eijk R."/>
            <person name="Schleper C."/>
            <person name="Guy L."/>
            <person name="Ettema T.J."/>
        </authorList>
    </citation>
    <scope>NUCLEOTIDE SEQUENCE</scope>
</reference>
<comment type="caution">
    <text evidence="1">The sequence shown here is derived from an EMBL/GenBank/DDBJ whole genome shotgun (WGS) entry which is preliminary data.</text>
</comment>
<evidence type="ECO:0000313" key="1">
    <source>
        <dbReference type="EMBL" id="KKN05505.1"/>
    </source>
</evidence>